<reference evidence="2" key="2">
    <citation type="submission" date="2021-01" db="EMBL/GenBank/DDBJ databases">
        <authorList>
            <person name="Kang M."/>
        </authorList>
    </citation>
    <scope>NUCLEOTIDE SEQUENCE</scope>
    <source>
        <strain evidence="2">KACC 17527</strain>
    </source>
</reference>
<keyword evidence="1" id="KW-0472">Membrane</keyword>
<feature type="transmembrane region" description="Helical" evidence="1">
    <location>
        <begin position="76"/>
        <end position="100"/>
    </location>
</feature>
<protein>
    <submittedName>
        <fullName evidence="2">YeeE/YedE family protein</fullName>
    </submittedName>
</protein>
<dbReference type="Pfam" id="PF04143">
    <property type="entry name" value="Sulf_transp"/>
    <property type="match status" value="1"/>
</dbReference>
<feature type="transmembrane region" description="Helical" evidence="1">
    <location>
        <begin position="112"/>
        <end position="132"/>
    </location>
</feature>
<evidence type="ECO:0000313" key="3">
    <source>
        <dbReference type="Proteomes" id="UP000630528"/>
    </source>
</evidence>
<dbReference type="EMBL" id="JAEPWM010000001">
    <property type="protein sequence ID" value="MBK6005203.1"/>
    <property type="molecule type" value="Genomic_DNA"/>
</dbReference>
<name>A0A934TQ20_9BURK</name>
<dbReference type="InterPro" id="IPR007272">
    <property type="entry name" value="Sulf_transp_TsuA/YedE"/>
</dbReference>
<reference evidence="2" key="1">
    <citation type="journal article" date="2012" name="J. Microbiol. Biotechnol.">
        <title>Ramlibacter ginsenosidimutans sp. nov., with ginsenoside-converting activity.</title>
        <authorList>
            <person name="Wang L."/>
            <person name="An D.S."/>
            <person name="Kim S.G."/>
            <person name="Jin F.X."/>
            <person name="Kim S.C."/>
            <person name="Lee S.T."/>
            <person name="Im W.T."/>
        </authorList>
    </citation>
    <scope>NUCLEOTIDE SEQUENCE</scope>
    <source>
        <strain evidence="2">KACC 17527</strain>
    </source>
</reference>
<keyword evidence="1" id="KW-1133">Transmembrane helix</keyword>
<feature type="transmembrane region" description="Helical" evidence="1">
    <location>
        <begin position="152"/>
        <end position="176"/>
    </location>
</feature>
<dbReference type="AlphaFoldDB" id="A0A934TQ20"/>
<sequence>MFALPDIASGLLCGALFGYVLENAGFGSPCKLTAQFRLTDWSVFKVMFTAIVVAAVGLTALTATGVVAAAQLYVPAAFLGAAAIGGALVGAGFAIGGYCPGTSVVGLVSGRIDAVVFFIGLLLGTGVFAGGFGALEAWTTSGELASADTLPALLHVSPWVVDAAMVAAAVFVFWLAARFERRGAGPVTAEQAVAGAQATSAAGASSSSLSMTSP</sequence>
<keyword evidence="1" id="KW-0812">Transmembrane</keyword>
<feature type="transmembrane region" description="Helical" evidence="1">
    <location>
        <begin position="46"/>
        <end position="70"/>
    </location>
</feature>
<organism evidence="2 3">
    <name type="scientific">Ramlibacter ginsenosidimutans</name>
    <dbReference type="NCBI Taxonomy" id="502333"/>
    <lineage>
        <taxon>Bacteria</taxon>
        <taxon>Pseudomonadati</taxon>
        <taxon>Pseudomonadota</taxon>
        <taxon>Betaproteobacteria</taxon>
        <taxon>Burkholderiales</taxon>
        <taxon>Comamonadaceae</taxon>
        <taxon>Ramlibacter</taxon>
    </lineage>
</organism>
<dbReference type="RefSeq" id="WP_201166554.1">
    <property type="nucleotide sequence ID" value="NZ_JAEPWM010000001.1"/>
</dbReference>
<evidence type="ECO:0000313" key="2">
    <source>
        <dbReference type="EMBL" id="MBK6005203.1"/>
    </source>
</evidence>
<gene>
    <name evidence="2" type="ORF">JJB11_03785</name>
</gene>
<accession>A0A934TQ20</accession>
<comment type="caution">
    <text evidence="2">The sequence shown here is derived from an EMBL/GenBank/DDBJ whole genome shotgun (WGS) entry which is preliminary data.</text>
</comment>
<evidence type="ECO:0000256" key="1">
    <source>
        <dbReference type="SAM" id="Phobius"/>
    </source>
</evidence>
<dbReference type="Proteomes" id="UP000630528">
    <property type="component" value="Unassembled WGS sequence"/>
</dbReference>
<keyword evidence="3" id="KW-1185">Reference proteome</keyword>
<proteinExistence type="predicted"/>